<dbReference type="PATRIC" id="fig|1286631.3.peg.3033"/>
<dbReference type="EMBL" id="AZRA01000089">
    <property type="protein sequence ID" value="KDB51296.1"/>
    <property type="molecule type" value="Genomic_DNA"/>
</dbReference>
<keyword evidence="1" id="KW-0678">Repressor</keyword>
<keyword evidence="3" id="KW-0238">DNA-binding</keyword>
<accession>A0A059KIL5</accession>
<dbReference type="GO" id="GO:0003700">
    <property type="term" value="F:DNA-binding transcription factor activity"/>
    <property type="evidence" value="ECO:0007669"/>
    <property type="project" value="InterPro"/>
</dbReference>
<protein>
    <submittedName>
        <fullName evidence="6">Transcriptional regulator AraC family</fullName>
    </submittedName>
</protein>
<proteinExistence type="predicted"/>
<dbReference type="InterPro" id="IPR011051">
    <property type="entry name" value="RmlC_Cupin_sf"/>
</dbReference>
<dbReference type="InterPro" id="IPR018060">
    <property type="entry name" value="HTH_AraC"/>
</dbReference>
<keyword evidence="4" id="KW-0804">Transcription</keyword>
<dbReference type="InterPro" id="IPR018062">
    <property type="entry name" value="HTH_AraC-typ_CS"/>
</dbReference>
<feature type="domain" description="HTH araC/xylS-type" evidence="5">
    <location>
        <begin position="170"/>
        <end position="267"/>
    </location>
</feature>
<organism evidence="6 7">
    <name type="scientific">Sphaerotilus natans subsp. natans DSM 6575</name>
    <dbReference type="NCBI Taxonomy" id="1286631"/>
    <lineage>
        <taxon>Bacteria</taxon>
        <taxon>Pseudomonadati</taxon>
        <taxon>Pseudomonadota</taxon>
        <taxon>Betaproteobacteria</taxon>
        <taxon>Burkholderiales</taxon>
        <taxon>Sphaerotilaceae</taxon>
        <taxon>Sphaerotilus</taxon>
    </lineage>
</organism>
<comment type="caution">
    <text evidence="6">The sequence shown here is derived from an EMBL/GenBank/DDBJ whole genome shotgun (WGS) entry which is preliminary data.</text>
</comment>
<reference evidence="6 7" key="1">
    <citation type="journal article" date="2014" name="FEMS Microbiol. Ecol.">
        <title>Sphaerotilus natans encrusted with nanoball-shaped Fe(III) oxide minerals formed by nitrate-reducing mixotrophic Fe(II) oxidation.</title>
        <authorList>
            <person name="Park S."/>
            <person name="Kim D.H."/>
            <person name="Lee J.H."/>
            <person name="Hur H.G."/>
        </authorList>
    </citation>
    <scope>NUCLEOTIDE SEQUENCE [LARGE SCALE GENOMIC DNA]</scope>
    <source>
        <strain evidence="6 7">DSM 6575</strain>
    </source>
</reference>
<dbReference type="PANTHER" id="PTHR11019">
    <property type="entry name" value="HTH-TYPE TRANSCRIPTIONAL REGULATOR NIMR"/>
    <property type="match status" value="1"/>
</dbReference>
<evidence type="ECO:0000313" key="7">
    <source>
        <dbReference type="Proteomes" id="UP000026714"/>
    </source>
</evidence>
<dbReference type="eggNOG" id="COG2207">
    <property type="taxonomic scope" value="Bacteria"/>
</dbReference>
<dbReference type="RefSeq" id="WP_051632114.1">
    <property type="nucleotide sequence ID" value="NZ_AZRA01000089.1"/>
</dbReference>
<gene>
    <name evidence="6" type="ORF">X805_31090</name>
</gene>
<keyword evidence="2" id="KW-0805">Transcription regulation</keyword>
<dbReference type="InterPro" id="IPR003313">
    <property type="entry name" value="AraC-bd"/>
</dbReference>
<dbReference type="FunFam" id="1.10.10.60:FF:000132">
    <property type="entry name" value="AraC family transcriptional regulator"/>
    <property type="match status" value="1"/>
</dbReference>
<dbReference type="Pfam" id="PF02311">
    <property type="entry name" value="AraC_binding"/>
    <property type="match status" value="1"/>
</dbReference>
<dbReference type="SMART" id="SM00342">
    <property type="entry name" value="HTH_ARAC"/>
    <property type="match status" value="1"/>
</dbReference>
<evidence type="ECO:0000313" key="6">
    <source>
        <dbReference type="EMBL" id="KDB51296.1"/>
    </source>
</evidence>
<evidence type="ECO:0000259" key="5">
    <source>
        <dbReference type="PROSITE" id="PS01124"/>
    </source>
</evidence>
<dbReference type="SUPFAM" id="SSF46689">
    <property type="entry name" value="Homeodomain-like"/>
    <property type="match status" value="1"/>
</dbReference>
<evidence type="ECO:0000256" key="3">
    <source>
        <dbReference type="ARBA" id="ARBA00023125"/>
    </source>
</evidence>
<dbReference type="CDD" id="cd06124">
    <property type="entry name" value="cupin_NimR-like_N"/>
    <property type="match status" value="1"/>
</dbReference>
<dbReference type="PROSITE" id="PS00041">
    <property type="entry name" value="HTH_ARAC_FAMILY_1"/>
    <property type="match status" value="1"/>
</dbReference>
<evidence type="ECO:0000256" key="1">
    <source>
        <dbReference type="ARBA" id="ARBA00022491"/>
    </source>
</evidence>
<name>A0A059KIL5_9BURK</name>
<dbReference type="PANTHER" id="PTHR11019:SF190">
    <property type="entry name" value="ARAC-FAMILY REGULATORY PROTEIN"/>
    <property type="match status" value="1"/>
</dbReference>
<dbReference type="Gene3D" id="1.10.10.60">
    <property type="entry name" value="Homeodomain-like"/>
    <property type="match status" value="1"/>
</dbReference>
<dbReference type="Proteomes" id="UP000026714">
    <property type="component" value="Unassembled WGS sequence"/>
</dbReference>
<keyword evidence="7" id="KW-1185">Reference proteome</keyword>
<evidence type="ECO:0000256" key="4">
    <source>
        <dbReference type="ARBA" id="ARBA00023163"/>
    </source>
</evidence>
<dbReference type="SUPFAM" id="SSF51182">
    <property type="entry name" value="RmlC-like cupins"/>
    <property type="match status" value="1"/>
</dbReference>
<dbReference type="InterPro" id="IPR009057">
    <property type="entry name" value="Homeodomain-like_sf"/>
</dbReference>
<dbReference type="GO" id="GO:0043565">
    <property type="term" value="F:sequence-specific DNA binding"/>
    <property type="evidence" value="ECO:0007669"/>
    <property type="project" value="InterPro"/>
</dbReference>
<dbReference type="Pfam" id="PF12833">
    <property type="entry name" value="HTH_18"/>
    <property type="match status" value="1"/>
</dbReference>
<dbReference type="AlphaFoldDB" id="A0A059KIL5"/>
<dbReference type="PROSITE" id="PS01124">
    <property type="entry name" value="HTH_ARAC_FAMILY_2"/>
    <property type="match status" value="1"/>
</dbReference>
<evidence type="ECO:0000256" key="2">
    <source>
        <dbReference type="ARBA" id="ARBA00023015"/>
    </source>
</evidence>
<sequence>MRRPDADADDRLTLHAAPYPYALPAPLVFRTAAMPARARYERHRHAWGEFVYSFSGVMEVQMVGAQTFLAPPQFGIWLPPEVEHIGLNRQAAVHSSLYVDAALCGALPLQPCALAVDPIARAVLEHLREHPPALPAPPEAQRLMQVLVDRLAQARAIGSYLPRSGDPALAAVLAALEADPGDERPLAAWAAQVHSTERTLARRCQRDLGMSFAEWRQRLRIVRALPRLEAGEKVASVALDLGYASASAFIAMFRRVTGATPREAAPAAAGRAQPVTDSG</sequence>
<dbReference type="STRING" id="34103.SAMN05421778_11712"/>